<organism evidence="2 3">
    <name type="scientific">Caenorhabditis remanei</name>
    <name type="common">Caenorhabditis vulgaris</name>
    <dbReference type="NCBI Taxonomy" id="31234"/>
    <lineage>
        <taxon>Eukaryota</taxon>
        <taxon>Metazoa</taxon>
        <taxon>Ecdysozoa</taxon>
        <taxon>Nematoda</taxon>
        <taxon>Chromadorea</taxon>
        <taxon>Rhabditida</taxon>
        <taxon>Rhabditina</taxon>
        <taxon>Rhabditomorpha</taxon>
        <taxon>Rhabditoidea</taxon>
        <taxon>Rhabditidae</taxon>
        <taxon>Peloderinae</taxon>
        <taxon>Caenorhabditis</taxon>
    </lineage>
</organism>
<accession>A0A6A5GX58</accession>
<dbReference type="AlphaFoldDB" id="A0A6A5GX58"/>
<sequence length="306" mass="35334">MVVVYGEPNVFCKNLDDTQENWEDCLQNCLNTWSCVLVHQLTEKSCKFFTIQDVRNVKILDSSSNKKVAFKISLPTDTCPRETQAPPLFGNDSSSLIITNGEGTYYKSEVTYSPETWDYTEEINIETWDFNYGMLNCLTDIPENYVPLDITEEYPYYHKLTSPFSPGETFFMRGKTAKLGKVTTIAFLNTETSDYPLYIILNQEHDVSNNVSITIWKNNNQLLRNIPEIYPNPYGPEEDFEIRVTSTKDVATIYFNTTKIEYPLYSGVPLPNINYFVINYNGESQPNQRGELYFLGWTGDCQYLNM</sequence>
<proteinExistence type="predicted"/>
<protein>
    <recommendedName>
        <fullName evidence="1">PAN-3 domain-containing protein</fullName>
    </recommendedName>
</protein>
<dbReference type="GeneID" id="9813665"/>
<feature type="domain" description="PAN-3" evidence="1">
    <location>
        <begin position="1"/>
        <end position="121"/>
    </location>
</feature>
<dbReference type="InterPro" id="IPR013320">
    <property type="entry name" value="ConA-like_dom_sf"/>
</dbReference>
<dbReference type="EMBL" id="WUAV01000004">
    <property type="protein sequence ID" value="KAF1759201.1"/>
    <property type="molecule type" value="Genomic_DNA"/>
</dbReference>
<evidence type="ECO:0000259" key="1">
    <source>
        <dbReference type="SMART" id="SM00605"/>
    </source>
</evidence>
<dbReference type="SUPFAM" id="SSF49899">
    <property type="entry name" value="Concanavalin A-like lectins/glucanases"/>
    <property type="match status" value="1"/>
</dbReference>
<dbReference type="PANTHER" id="PTHR47629">
    <property type="entry name" value="C-TYPE LECTIN-RELATED"/>
    <property type="match status" value="1"/>
</dbReference>
<dbReference type="Proteomes" id="UP000483820">
    <property type="component" value="Chromosome IV"/>
</dbReference>
<dbReference type="KEGG" id="crq:GCK72_015662"/>
<evidence type="ECO:0000313" key="3">
    <source>
        <dbReference type="Proteomes" id="UP000483820"/>
    </source>
</evidence>
<dbReference type="Gene3D" id="2.60.120.200">
    <property type="match status" value="1"/>
</dbReference>
<dbReference type="InterPro" id="IPR006583">
    <property type="entry name" value="PAN-3_domain"/>
</dbReference>
<dbReference type="Pfam" id="PF08277">
    <property type="entry name" value="PAN_3"/>
    <property type="match status" value="1"/>
</dbReference>
<name>A0A6A5GX58_CAERE</name>
<dbReference type="CTD" id="9813665"/>
<reference evidence="2 3" key="1">
    <citation type="submission" date="2019-12" db="EMBL/GenBank/DDBJ databases">
        <title>Chromosome-level assembly of the Caenorhabditis remanei genome.</title>
        <authorList>
            <person name="Teterina A.A."/>
            <person name="Willis J.H."/>
            <person name="Phillips P.C."/>
        </authorList>
    </citation>
    <scope>NUCLEOTIDE SEQUENCE [LARGE SCALE GENOMIC DNA]</scope>
    <source>
        <strain evidence="2 3">PX506</strain>
        <tissue evidence="2">Whole organism</tissue>
    </source>
</reference>
<dbReference type="SMART" id="SM00605">
    <property type="entry name" value="CW"/>
    <property type="match status" value="1"/>
</dbReference>
<dbReference type="RefSeq" id="XP_053585820.1">
    <property type="nucleotide sequence ID" value="XM_053731048.1"/>
</dbReference>
<comment type="caution">
    <text evidence="2">The sequence shown here is derived from an EMBL/GenBank/DDBJ whole genome shotgun (WGS) entry which is preliminary data.</text>
</comment>
<gene>
    <name evidence="2" type="ORF">GCK72_015662</name>
</gene>
<evidence type="ECO:0000313" key="2">
    <source>
        <dbReference type="EMBL" id="KAF1759201.1"/>
    </source>
</evidence>